<comment type="subcellular location">
    <subcellularLocation>
        <location evidence="1">Membrane</location>
        <topology evidence="1">Multi-pass membrane protein</topology>
    </subcellularLocation>
</comment>
<dbReference type="PRINTS" id="PR00526">
    <property type="entry name" value="FMETLEUPHER"/>
</dbReference>
<reference evidence="14" key="2">
    <citation type="submission" date="2025-08" db="UniProtKB">
        <authorList>
            <consortium name="Ensembl"/>
        </authorList>
    </citation>
    <scope>IDENTIFICATION</scope>
</reference>
<evidence type="ECO:0000259" key="13">
    <source>
        <dbReference type="PROSITE" id="PS50262"/>
    </source>
</evidence>
<dbReference type="InterPro" id="IPR000826">
    <property type="entry name" value="Formyl_rcpt-rel"/>
</dbReference>
<dbReference type="OMA" id="VTHEQKW"/>
<dbReference type="Proteomes" id="UP000472267">
    <property type="component" value="Chromosome 11"/>
</dbReference>
<feature type="transmembrane region" description="Helical" evidence="12">
    <location>
        <begin position="31"/>
        <end position="51"/>
    </location>
</feature>
<evidence type="ECO:0000256" key="3">
    <source>
        <dbReference type="ARBA" id="ARBA00022692"/>
    </source>
</evidence>
<evidence type="ECO:0000256" key="5">
    <source>
        <dbReference type="ARBA" id="ARBA00023040"/>
    </source>
</evidence>
<feature type="transmembrane region" description="Helical" evidence="12">
    <location>
        <begin position="188"/>
        <end position="211"/>
    </location>
</feature>
<dbReference type="GO" id="GO:0006935">
    <property type="term" value="P:chemotaxis"/>
    <property type="evidence" value="ECO:0007669"/>
    <property type="project" value="UniProtKB-KW"/>
</dbReference>
<dbReference type="GO" id="GO:0005886">
    <property type="term" value="C:plasma membrane"/>
    <property type="evidence" value="ECO:0007669"/>
    <property type="project" value="TreeGrafter"/>
</dbReference>
<evidence type="ECO:0000256" key="10">
    <source>
        <dbReference type="ARBA" id="ARBA00025736"/>
    </source>
</evidence>
<keyword evidence="2" id="KW-0145">Chemotaxis</keyword>
<evidence type="ECO:0000256" key="9">
    <source>
        <dbReference type="ARBA" id="ARBA00023224"/>
    </source>
</evidence>
<dbReference type="PROSITE" id="PS00237">
    <property type="entry name" value="G_PROTEIN_RECEP_F1_1"/>
    <property type="match status" value="1"/>
</dbReference>
<comment type="similarity">
    <text evidence="11">Belongs to the G-protein coupled receptor 1 family.</text>
</comment>
<keyword evidence="5 11" id="KW-0297">G-protein coupled receptor</keyword>
<evidence type="ECO:0000256" key="1">
    <source>
        <dbReference type="ARBA" id="ARBA00004141"/>
    </source>
</evidence>
<dbReference type="PANTHER" id="PTHR24225">
    <property type="entry name" value="CHEMOTACTIC RECEPTOR"/>
    <property type="match status" value="1"/>
</dbReference>
<reference evidence="14" key="1">
    <citation type="submission" date="2019-06" db="EMBL/GenBank/DDBJ databases">
        <authorList>
            <consortium name="Wellcome Sanger Institute Data Sharing"/>
        </authorList>
    </citation>
    <scope>NUCLEOTIDE SEQUENCE [LARGE SCALE GENOMIC DNA]</scope>
</reference>
<feature type="transmembrane region" description="Helical" evidence="12">
    <location>
        <begin position="143"/>
        <end position="164"/>
    </location>
</feature>
<dbReference type="GO" id="GO:0004930">
    <property type="term" value="F:G protein-coupled receptor activity"/>
    <property type="evidence" value="ECO:0007669"/>
    <property type="project" value="UniProtKB-KW"/>
</dbReference>
<dbReference type="PRINTS" id="PR00237">
    <property type="entry name" value="GPCRRHODOPSN"/>
</dbReference>
<dbReference type="GO" id="GO:0007204">
    <property type="term" value="P:positive regulation of cytosolic calcium ion concentration"/>
    <property type="evidence" value="ECO:0007669"/>
    <property type="project" value="TreeGrafter"/>
</dbReference>
<feature type="transmembrane region" description="Helical" evidence="12">
    <location>
        <begin position="63"/>
        <end position="84"/>
    </location>
</feature>
<protein>
    <submittedName>
        <fullName evidence="14">Si:dkey-117a8.4</fullName>
    </submittedName>
</protein>
<dbReference type="FunFam" id="1.20.1070.10:FF:000034">
    <property type="entry name" value="G-protein coupled receptor 1"/>
    <property type="match status" value="1"/>
</dbReference>
<keyword evidence="15" id="KW-1185">Reference proteome</keyword>
<reference evidence="14" key="3">
    <citation type="submission" date="2025-09" db="UniProtKB">
        <authorList>
            <consortium name="Ensembl"/>
        </authorList>
    </citation>
    <scope>IDENTIFICATION</scope>
</reference>
<evidence type="ECO:0000256" key="8">
    <source>
        <dbReference type="ARBA" id="ARBA00023170"/>
    </source>
</evidence>
<evidence type="ECO:0000256" key="7">
    <source>
        <dbReference type="ARBA" id="ARBA00023157"/>
    </source>
</evidence>
<comment type="similarity">
    <text evidence="10">Belongs to the chemokine-like receptor (CMKLR) family.</text>
</comment>
<dbReference type="InterPro" id="IPR017452">
    <property type="entry name" value="GPCR_Rhodpsn_7TM"/>
</dbReference>
<evidence type="ECO:0000256" key="6">
    <source>
        <dbReference type="ARBA" id="ARBA00023136"/>
    </source>
</evidence>
<feature type="domain" description="G-protein coupled receptors family 1 profile" evidence="13">
    <location>
        <begin position="44"/>
        <end position="288"/>
    </location>
</feature>
<feature type="transmembrane region" description="Helical" evidence="12">
    <location>
        <begin position="272"/>
        <end position="291"/>
    </location>
</feature>
<dbReference type="AlphaFoldDB" id="A0A672FZG9"/>
<keyword evidence="6 12" id="KW-0472">Membrane</keyword>
<feature type="transmembrane region" description="Helical" evidence="12">
    <location>
        <begin position="104"/>
        <end position="122"/>
    </location>
</feature>
<keyword evidence="7" id="KW-1015">Disulfide bond</keyword>
<sequence length="350" mass="39935">VIFLPSENTTSPTNRSPGLDEIYRRIQTANVVIYCLIVIFGTLGNGLVIYVTGFKMKRSVNSVWFLNLALADFLFTTFLIFSTVSLSRGHQWPFGQPMCKFSNFLSLVNMFASVFFLTAISLDRCVSIWVVAWAQNKRSVRKAQIMCVVVWVTAAICSIPNATFRSVKEIRGVFKCVYGREMTPEQKWILYTFRFVMGFLIPFLVILVSYVAIGIRARRLHNTRKRRPCRIILSIIFAFFICWLPFHVVSFMELKAKTNPSLRSVVKIGGPVTLTLAFMNSALNPILYVFMCEEFQKKLKRSICFVLESALAEDPTSFKSSRSFSTQLSRIVHKSESAPLEDRKLSTDLN</sequence>
<keyword evidence="4 12" id="KW-1133">Transmembrane helix</keyword>
<dbReference type="Pfam" id="PF00001">
    <property type="entry name" value="7tm_1"/>
    <property type="match status" value="1"/>
</dbReference>
<keyword evidence="8 11" id="KW-0675">Receptor</keyword>
<dbReference type="FunCoup" id="A0A672FZG9">
    <property type="interactions" value="3"/>
</dbReference>
<dbReference type="SUPFAM" id="SSF81321">
    <property type="entry name" value="Family A G protein-coupled receptor-like"/>
    <property type="match status" value="1"/>
</dbReference>
<evidence type="ECO:0000256" key="12">
    <source>
        <dbReference type="SAM" id="Phobius"/>
    </source>
</evidence>
<keyword evidence="9 11" id="KW-0807">Transducer</keyword>
<dbReference type="PROSITE" id="PS50262">
    <property type="entry name" value="G_PROTEIN_RECEP_F1_2"/>
    <property type="match status" value="1"/>
</dbReference>
<evidence type="ECO:0000256" key="11">
    <source>
        <dbReference type="RuleBase" id="RU000688"/>
    </source>
</evidence>
<proteinExistence type="inferred from homology"/>
<dbReference type="GO" id="GO:0004875">
    <property type="term" value="F:complement receptor activity"/>
    <property type="evidence" value="ECO:0007669"/>
    <property type="project" value="TreeGrafter"/>
</dbReference>
<feature type="transmembrane region" description="Helical" evidence="12">
    <location>
        <begin position="231"/>
        <end position="252"/>
    </location>
</feature>
<dbReference type="PANTHER" id="PTHR24225:SF68">
    <property type="entry name" value="C3A ANAPHYLATOXIN CHEMOTACTIC RECEPTOR-LIKE-RELATED"/>
    <property type="match status" value="1"/>
</dbReference>
<evidence type="ECO:0000313" key="15">
    <source>
        <dbReference type="Proteomes" id="UP000472267"/>
    </source>
</evidence>
<dbReference type="CDD" id="cd14974">
    <property type="entry name" value="7tmA_Anaphylatoxin_R-like"/>
    <property type="match status" value="1"/>
</dbReference>
<dbReference type="Ensembl" id="ENSSFAT00005012714.1">
    <property type="protein sequence ID" value="ENSSFAP00005012176.1"/>
    <property type="gene ID" value="ENSSFAG00005006767.1"/>
</dbReference>
<dbReference type="GO" id="GO:0007200">
    <property type="term" value="P:phospholipase C-activating G protein-coupled receptor signaling pathway"/>
    <property type="evidence" value="ECO:0007669"/>
    <property type="project" value="TreeGrafter"/>
</dbReference>
<evidence type="ECO:0000256" key="4">
    <source>
        <dbReference type="ARBA" id="ARBA00022989"/>
    </source>
</evidence>
<evidence type="ECO:0000256" key="2">
    <source>
        <dbReference type="ARBA" id="ARBA00022500"/>
    </source>
</evidence>
<dbReference type="Gene3D" id="1.20.1070.10">
    <property type="entry name" value="Rhodopsin 7-helix transmembrane proteins"/>
    <property type="match status" value="1"/>
</dbReference>
<organism evidence="14 15">
    <name type="scientific">Salarias fasciatus</name>
    <name type="common">Jewelled blenny</name>
    <name type="synonym">Blennius fasciatus</name>
    <dbReference type="NCBI Taxonomy" id="181472"/>
    <lineage>
        <taxon>Eukaryota</taxon>
        <taxon>Metazoa</taxon>
        <taxon>Chordata</taxon>
        <taxon>Craniata</taxon>
        <taxon>Vertebrata</taxon>
        <taxon>Euteleostomi</taxon>
        <taxon>Actinopterygii</taxon>
        <taxon>Neopterygii</taxon>
        <taxon>Teleostei</taxon>
        <taxon>Neoteleostei</taxon>
        <taxon>Acanthomorphata</taxon>
        <taxon>Ovalentaria</taxon>
        <taxon>Blenniimorphae</taxon>
        <taxon>Blenniiformes</taxon>
        <taxon>Blennioidei</taxon>
        <taxon>Blenniidae</taxon>
        <taxon>Salariinae</taxon>
        <taxon>Salarias</taxon>
    </lineage>
</organism>
<accession>A0A672FZG9</accession>
<keyword evidence="3 11" id="KW-0812">Transmembrane</keyword>
<dbReference type="GO" id="GO:0006954">
    <property type="term" value="P:inflammatory response"/>
    <property type="evidence" value="ECO:0007669"/>
    <property type="project" value="TreeGrafter"/>
</dbReference>
<name>A0A672FZG9_SALFA</name>
<dbReference type="InterPro" id="IPR000276">
    <property type="entry name" value="GPCR_Rhodpsn"/>
</dbReference>
<dbReference type="InParanoid" id="A0A672FZG9"/>
<evidence type="ECO:0000313" key="14">
    <source>
        <dbReference type="Ensembl" id="ENSSFAP00005012176.1"/>
    </source>
</evidence>